<gene>
    <name evidence="1" type="ORF">PS712_03266</name>
</gene>
<dbReference type="InterPro" id="IPR012332">
    <property type="entry name" value="Autotransporter_pectin_lyase_C"/>
</dbReference>
<organism evidence="1 2">
    <name type="scientific">Pseudomonas fluorescens</name>
    <dbReference type="NCBI Taxonomy" id="294"/>
    <lineage>
        <taxon>Bacteria</taxon>
        <taxon>Pseudomonadati</taxon>
        <taxon>Pseudomonadota</taxon>
        <taxon>Gammaproteobacteria</taxon>
        <taxon>Pseudomonadales</taxon>
        <taxon>Pseudomonadaceae</taxon>
        <taxon>Pseudomonas</taxon>
    </lineage>
</organism>
<proteinExistence type="predicted"/>
<name>A0A5E7CTS6_PSEFL</name>
<dbReference type="AlphaFoldDB" id="A0A5E7CTS6"/>
<dbReference type="InterPro" id="IPR011050">
    <property type="entry name" value="Pectin_lyase_fold/virulence"/>
</dbReference>
<sequence length="373" mass="38513">MSKNAREAKSSRAFFYGGKIVMSGSGSAITTTGVRGFGLSVEGAGSQAQVADTAMQVSGSRAFGISIKAGGTALVNNSSVALNGSTGPFSPAVQVEGIGSNLTINNSNVSTTTPTVAVGVGVTARDGANLIISNSTITTTGPNSAALTASSLTGSPGTVTANNVTITTSGDDNAMGAIADLNGTMILNGGTITTSGNQVRQSSYAHGLGARNPGGNLTANGTVVHTSGLSAMGVWSDDGGNSILNDVRIAGELERYLDHNPWHRCLRASRGTRHAEWRHHRQQCLTCAPLPNRHLRCPPMTQRYEYSLHRSSVDADAFSSTVVRLATTSACPTGGKPTLAWITRQTRRLRSSSPPAIRNRLMGIAIATRACSV</sequence>
<protein>
    <submittedName>
        <fullName evidence="1">Uncharacterized protein</fullName>
    </submittedName>
</protein>
<reference evidence="1 2" key="1">
    <citation type="submission" date="2019-09" db="EMBL/GenBank/DDBJ databases">
        <authorList>
            <person name="Chandra G."/>
            <person name="Truman W A."/>
        </authorList>
    </citation>
    <scope>NUCLEOTIDE SEQUENCE [LARGE SCALE GENOMIC DNA]</scope>
    <source>
        <strain evidence="1">PS712</strain>
    </source>
</reference>
<evidence type="ECO:0000313" key="2">
    <source>
        <dbReference type="Proteomes" id="UP000326018"/>
    </source>
</evidence>
<dbReference type="Proteomes" id="UP000326018">
    <property type="component" value="Unassembled WGS sequence"/>
</dbReference>
<dbReference type="EMBL" id="CABVIB010000016">
    <property type="protein sequence ID" value="VVO08580.1"/>
    <property type="molecule type" value="Genomic_DNA"/>
</dbReference>
<accession>A0A5E7CTS6</accession>
<evidence type="ECO:0000313" key="1">
    <source>
        <dbReference type="EMBL" id="VVO08580.1"/>
    </source>
</evidence>
<dbReference type="SUPFAM" id="SSF51126">
    <property type="entry name" value="Pectin lyase-like"/>
    <property type="match status" value="1"/>
</dbReference>
<dbReference type="Gene3D" id="2.160.20.20">
    <property type="match status" value="1"/>
</dbReference>